<keyword evidence="2" id="KW-1133">Transmembrane helix</keyword>
<evidence type="ECO:0000313" key="5">
    <source>
        <dbReference type="Proteomes" id="UP000634476"/>
    </source>
</evidence>
<proteinExistence type="predicted"/>
<sequence length="488" mass="50577">MRFTKSLAAAGALGLAVLTASPALADDTDGAPAGPAASTTGTQDGATFDKAPGTAQDSAPEAGRTGPEAPVKPRPETKPEAGPRPESTHEDKPRPESKPRPEDKPQPEPKPESKPRPEDKPRPESTPPAEPKPAPTDSEEPQEPRHGGSLSVSPEAVYAGEKISYEITAREHRADRARLSSPALPAVQTVGLHHGRATGTAVTAERLKPGRYPVQVEILLRGKVVGTASAQLIIKERPVVKPVRRLDLQVEPRAVRQGQVYYAGVTTENVEPGTQVFLKDPGGRTHAARLDDWGTARFRLVVPRDTDPGSYRLAAFLRGGPGDVATLTVVEAPKPVPAGRLALALHPHTVVAGANFTAVVSTKYVAPGTRVTIFDPAGKAFTVRIGRDGVGARRLHVPSSTSPGSYWFTAKLPTGQKAAARLTVKAAYRPSGADFTPRGGAQTGGGIVATAQATGFGEAGSGLGGLALGGALIAGGSGVLLAGRGRKS</sequence>
<evidence type="ECO:0000256" key="2">
    <source>
        <dbReference type="SAM" id="Phobius"/>
    </source>
</evidence>
<evidence type="ECO:0000256" key="1">
    <source>
        <dbReference type="SAM" id="MobiDB-lite"/>
    </source>
</evidence>
<keyword evidence="2" id="KW-0812">Transmembrane</keyword>
<evidence type="ECO:0000313" key="4">
    <source>
        <dbReference type="EMBL" id="GII01030.1"/>
    </source>
</evidence>
<feature type="chain" id="PRO_5035198873" description="Ig-like domain (Group 3)" evidence="3">
    <location>
        <begin position="26"/>
        <end position="488"/>
    </location>
</feature>
<protein>
    <recommendedName>
        <fullName evidence="6">Ig-like domain (Group 3)</fullName>
    </recommendedName>
</protein>
<organism evidence="4 5">
    <name type="scientific">Planobispora takensis</name>
    <dbReference type="NCBI Taxonomy" id="1367882"/>
    <lineage>
        <taxon>Bacteria</taxon>
        <taxon>Bacillati</taxon>
        <taxon>Actinomycetota</taxon>
        <taxon>Actinomycetes</taxon>
        <taxon>Streptosporangiales</taxon>
        <taxon>Streptosporangiaceae</taxon>
        <taxon>Planobispora</taxon>
    </lineage>
</organism>
<feature type="compositionally biased region" description="Low complexity" evidence="1">
    <location>
        <begin position="24"/>
        <end position="41"/>
    </location>
</feature>
<accession>A0A8J3WT80</accession>
<name>A0A8J3WT80_9ACTN</name>
<dbReference type="EMBL" id="BOOK01000020">
    <property type="protein sequence ID" value="GII01030.1"/>
    <property type="molecule type" value="Genomic_DNA"/>
</dbReference>
<gene>
    <name evidence="4" type="ORF">Pta02_30380</name>
</gene>
<feature type="transmembrane region" description="Helical" evidence="2">
    <location>
        <begin position="462"/>
        <end position="482"/>
    </location>
</feature>
<reference evidence="4" key="1">
    <citation type="submission" date="2021-01" db="EMBL/GenBank/DDBJ databases">
        <title>Whole genome shotgun sequence of Planobispora takensis NBRC 109077.</title>
        <authorList>
            <person name="Komaki H."/>
            <person name="Tamura T."/>
        </authorList>
    </citation>
    <scope>NUCLEOTIDE SEQUENCE</scope>
    <source>
        <strain evidence="4">NBRC 109077</strain>
    </source>
</reference>
<feature type="signal peptide" evidence="3">
    <location>
        <begin position="1"/>
        <end position="25"/>
    </location>
</feature>
<evidence type="ECO:0008006" key="6">
    <source>
        <dbReference type="Google" id="ProtNLM"/>
    </source>
</evidence>
<keyword evidence="5" id="KW-1185">Reference proteome</keyword>
<dbReference type="Proteomes" id="UP000634476">
    <property type="component" value="Unassembled WGS sequence"/>
</dbReference>
<feature type="region of interest" description="Disordered" evidence="1">
    <location>
        <begin position="24"/>
        <end position="156"/>
    </location>
</feature>
<keyword evidence="3" id="KW-0732">Signal</keyword>
<feature type="compositionally biased region" description="Pro residues" evidence="1">
    <location>
        <begin position="124"/>
        <end position="134"/>
    </location>
</feature>
<keyword evidence="2" id="KW-0472">Membrane</keyword>
<comment type="caution">
    <text evidence="4">The sequence shown here is derived from an EMBL/GenBank/DDBJ whole genome shotgun (WGS) entry which is preliminary data.</text>
</comment>
<evidence type="ECO:0000256" key="3">
    <source>
        <dbReference type="SAM" id="SignalP"/>
    </source>
</evidence>
<dbReference type="RefSeq" id="WP_203875417.1">
    <property type="nucleotide sequence ID" value="NZ_BOOK01000020.1"/>
</dbReference>
<feature type="compositionally biased region" description="Basic and acidic residues" evidence="1">
    <location>
        <begin position="71"/>
        <end position="123"/>
    </location>
</feature>
<dbReference type="AlphaFoldDB" id="A0A8J3WT80"/>